<sequence>MAKDPEDKDGYRIRLPCDENSFLSDDRIMTEPLFPGQISWNAAVDKLPNASVDMSAYVLRTAAARRRGLHFAFRASYQEQTVEQLLVDLRALQVDIEEVFAALPRRFHFNADNLVLHRNRLSTFILLHVLRHNLFIILGRAALQAYLSDSTKASLVSQARHNRITQALVMANEVSEGLRHARSFDPFPLFEPQRLATEDTSTDPKAPQLVEAITHLLAVIRSISGRSEFIGHLHLEAIYRIMRCDCTHLLNQEDLALIPGKHPLVGQDTAEYDFRDVRGAKLERLEKRGWVSDNDLPIEAPDEVLLDDSPSPTSPRIDRREVTQSVQPSTSGTELLLPYESSSLVTDQCFSAYDSIQEGQPWRDLVEPENADHLLSSLNWLWPFEEWEDQTDNPSRFSSLL</sequence>
<dbReference type="EMBL" id="JBFXLT010000049">
    <property type="protein sequence ID" value="KAL2812329.1"/>
    <property type="molecule type" value="Genomic_DNA"/>
</dbReference>
<organism evidence="2 3">
    <name type="scientific">Aspergillus granulosus</name>
    <dbReference type="NCBI Taxonomy" id="176169"/>
    <lineage>
        <taxon>Eukaryota</taxon>
        <taxon>Fungi</taxon>
        <taxon>Dikarya</taxon>
        <taxon>Ascomycota</taxon>
        <taxon>Pezizomycotina</taxon>
        <taxon>Eurotiomycetes</taxon>
        <taxon>Eurotiomycetidae</taxon>
        <taxon>Eurotiales</taxon>
        <taxon>Aspergillaceae</taxon>
        <taxon>Aspergillus</taxon>
        <taxon>Aspergillus subgen. Nidulantes</taxon>
    </lineage>
</organism>
<dbReference type="CDD" id="cd12148">
    <property type="entry name" value="fungal_TF_MHR"/>
    <property type="match status" value="1"/>
</dbReference>
<evidence type="ECO:0000313" key="3">
    <source>
        <dbReference type="Proteomes" id="UP001610334"/>
    </source>
</evidence>
<protein>
    <submittedName>
        <fullName evidence="2">Uncharacterized protein</fullName>
    </submittedName>
</protein>
<proteinExistence type="predicted"/>
<evidence type="ECO:0000313" key="2">
    <source>
        <dbReference type="EMBL" id="KAL2812329.1"/>
    </source>
</evidence>
<dbReference type="Proteomes" id="UP001610334">
    <property type="component" value="Unassembled WGS sequence"/>
</dbReference>
<gene>
    <name evidence="2" type="ORF">BJX63DRAFT_432772</name>
</gene>
<name>A0ABR4HA28_9EURO</name>
<feature type="compositionally biased region" description="Polar residues" evidence="1">
    <location>
        <begin position="323"/>
        <end position="333"/>
    </location>
</feature>
<comment type="caution">
    <text evidence="2">The sequence shown here is derived from an EMBL/GenBank/DDBJ whole genome shotgun (WGS) entry which is preliminary data.</text>
</comment>
<accession>A0ABR4HA28</accession>
<keyword evidence="3" id="KW-1185">Reference proteome</keyword>
<evidence type="ECO:0000256" key="1">
    <source>
        <dbReference type="SAM" id="MobiDB-lite"/>
    </source>
</evidence>
<reference evidence="2 3" key="1">
    <citation type="submission" date="2024-07" db="EMBL/GenBank/DDBJ databases">
        <title>Section-level genome sequencing and comparative genomics of Aspergillus sections Usti and Cavernicolus.</title>
        <authorList>
            <consortium name="Lawrence Berkeley National Laboratory"/>
            <person name="Nybo J.L."/>
            <person name="Vesth T.C."/>
            <person name="Theobald S."/>
            <person name="Frisvad J.C."/>
            <person name="Larsen T.O."/>
            <person name="Kjaerboelling I."/>
            <person name="Rothschild-Mancinelli K."/>
            <person name="Lyhne E.K."/>
            <person name="Kogle M.E."/>
            <person name="Barry K."/>
            <person name="Clum A."/>
            <person name="Na H."/>
            <person name="Ledsgaard L."/>
            <person name="Lin J."/>
            <person name="Lipzen A."/>
            <person name="Kuo A."/>
            <person name="Riley R."/>
            <person name="Mondo S."/>
            <person name="Labutti K."/>
            <person name="Haridas S."/>
            <person name="Pangalinan J."/>
            <person name="Salamov A.A."/>
            <person name="Simmons B.A."/>
            <person name="Magnuson J.K."/>
            <person name="Chen J."/>
            <person name="Drula E."/>
            <person name="Henrissat B."/>
            <person name="Wiebenga A."/>
            <person name="Lubbers R.J."/>
            <person name="Gomes A.C."/>
            <person name="Makela M.R."/>
            <person name="Stajich J."/>
            <person name="Grigoriev I.V."/>
            <person name="Mortensen U.H."/>
            <person name="De Vries R.P."/>
            <person name="Baker S.E."/>
            <person name="Andersen M.R."/>
        </authorList>
    </citation>
    <scope>NUCLEOTIDE SEQUENCE [LARGE SCALE GENOMIC DNA]</scope>
    <source>
        <strain evidence="2 3">CBS 588.65</strain>
    </source>
</reference>
<feature type="region of interest" description="Disordered" evidence="1">
    <location>
        <begin position="302"/>
        <end position="333"/>
    </location>
</feature>